<sequence>MKVLIVTYYWVPAGGSGIQRWLKFVKYLRNFDIEPVIYTVDEANYPIIDSSLEKDVPDSIELLKKSIWEPNDVLAGFKKKSTKTSAGFLNPNPTFLGKIMQYIRANYFIPDARKFWIKPSVKYLKNYLKNNPIDVVITTGPPHSLHLIGLQLKKDLNIKWVADFRDPWTDIDYFHQLPLTEKAKKKHFELEKEVLKEADASLVIGKTMKENYKEYSKNIHVVTNGYDTEIDKVKGEEIVLDKSFSITHIGLMNADRNPKILWEALSELSEEHLDFKNDLEIKLIGKIASEVESSLKNYKFQNVTKISYVPHQEVQQYQRKSQVLLLAVNKVPSAKGIITGKIFEYLQAKRPILAIGPEDGDLAEILNKTKSGTIVNFEAKEKIKEVVLSLYQKYKQNDLRISSLGIEKYHRKELTKQLSVILKQLVNS</sequence>
<dbReference type="Pfam" id="PF13439">
    <property type="entry name" value="Glyco_transf_4"/>
    <property type="match status" value="1"/>
</dbReference>
<dbReference type="GO" id="GO:0016757">
    <property type="term" value="F:glycosyltransferase activity"/>
    <property type="evidence" value="ECO:0007669"/>
    <property type="project" value="UniProtKB-ARBA"/>
</dbReference>
<dbReference type="EMBL" id="WAAU01000028">
    <property type="protein sequence ID" value="KAB1154680.1"/>
    <property type="molecule type" value="Genomic_DNA"/>
</dbReference>
<evidence type="ECO:0000313" key="2">
    <source>
        <dbReference type="EMBL" id="KAB1154680.1"/>
    </source>
</evidence>
<dbReference type="AlphaFoldDB" id="A0A7J5AAV2"/>
<accession>A0A7J5AAV2</accession>
<dbReference type="RefSeq" id="WP_150900762.1">
    <property type="nucleotide sequence ID" value="NZ_WAAU01000028.1"/>
</dbReference>
<organism evidence="2 3">
    <name type="scientific">Tenacibaculum aiptasiae</name>
    <dbReference type="NCBI Taxonomy" id="426481"/>
    <lineage>
        <taxon>Bacteria</taxon>
        <taxon>Pseudomonadati</taxon>
        <taxon>Bacteroidota</taxon>
        <taxon>Flavobacteriia</taxon>
        <taxon>Flavobacteriales</taxon>
        <taxon>Flavobacteriaceae</taxon>
        <taxon>Tenacibaculum</taxon>
    </lineage>
</organism>
<reference evidence="2 3" key="1">
    <citation type="submission" date="2019-09" db="EMBL/GenBank/DDBJ databases">
        <authorList>
            <person name="Cao W.R."/>
        </authorList>
    </citation>
    <scope>NUCLEOTIDE SEQUENCE [LARGE SCALE GENOMIC DNA]</scope>
    <source>
        <strain evidence="3">a4</strain>
    </source>
</reference>
<dbReference type="Proteomes" id="UP000467305">
    <property type="component" value="Unassembled WGS sequence"/>
</dbReference>
<dbReference type="CDD" id="cd03794">
    <property type="entry name" value="GT4_WbuB-like"/>
    <property type="match status" value="1"/>
</dbReference>
<dbReference type="Gene3D" id="3.40.50.2000">
    <property type="entry name" value="Glycogen Phosphorylase B"/>
    <property type="match status" value="2"/>
</dbReference>
<comment type="caution">
    <text evidence="2">The sequence shown here is derived from an EMBL/GenBank/DDBJ whole genome shotgun (WGS) entry which is preliminary data.</text>
</comment>
<dbReference type="OrthoDB" id="9794575at2"/>
<evidence type="ECO:0000313" key="3">
    <source>
        <dbReference type="Proteomes" id="UP000467305"/>
    </source>
</evidence>
<evidence type="ECO:0000259" key="1">
    <source>
        <dbReference type="Pfam" id="PF13439"/>
    </source>
</evidence>
<keyword evidence="2" id="KW-0808">Transferase</keyword>
<dbReference type="SUPFAM" id="SSF53756">
    <property type="entry name" value="UDP-Glycosyltransferase/glycogen phosphorylase"/>
    <property type="match status" value="1"/>
</dbReference>
<keyword evidence="3" id="KW-1185">Reference proteome</keyword>
<proteinExistence type="predicted"/>
<feature type="domain" description="Glycosyltransferase subfamily 4-like N-terminal" evidence="1">
    <location>
        <begin position="107"/>
        <end position="229"/>
    </location>
</feature>
<protein>
    <submittedName>
        <fullName evidence="2">Glycosyltransferase family 4 protein</fullName>
    </submittedName>
</protein>
<gene>
    <name evidence="2" type="ORF">F7018_14245</name>
</gene>
<name>A0A7J5AAV2_9FLAO</name>
<dbReference type="InterPro" id="IPR028098">
    <property type="entry name" value="Glyco_trans_4-like_N"/>
</dbReference>